<reference evidence="1" key="1">
    <citation type="submission" date="2022-04" db="EMBL/GenBank/DDBJ databases">
        <title>Genome of the entomopathogenic fungus Entomophthora muscae.</title>
        <authorList>
            <person name="Elya C."/>
            <person name="Lovett B.R."/>
            <person name="Lee E."/>
            <person name="Macias A.M."/>
            <person name="Hajek A.E."/>
            <person name="De Bivort B.L."/>
            <person name="Kasson M.T."/>
            <person name="De Fine Licht H.H."/>
            <person name="Stajich J.E."/>
        </authorList>
    </citation>
    <scope>NUCLEOTIDE SEQUENCE</scope>
    <source>
        <strain evidence="1">Berkeley</strain>
    </source>
</reference>
<comment type="caution">
    <text evidence="1">The sequence shown here is derived from an EMBL/GenBank/DDBJ whole genome shotgun (WGS) entry which is preliminary data.</text>
</comment>
<protein>
    <submittedName>
        <fullName evidence="1">Uncharacterized protein</fullName>
    </submittedName>
</protein>
<accession>A0ACC2UH63</accession>
<sequence>MLLSTVVAILLTQVQGIRLLQRYSFLLTLNIMVEAQPIDSKGQQSTIETDLDYLELKPDIISIDEGSLTDHHIVKKNNPKDVGGYEYISGSKTDIISIDQGLLNGHHIVKKDNPEDNRGYECTSRAKTDIISIDAGLITDHHIVKKDNPKMI</sequence>
<organism evidence="1 2">
    <name type="scientific">Entomophthora muscae</name>
    <dbReference type="NCBI Taxonomy" id="34485"/>
    <lineage>
        <taxon>Eukaryota</taxon>
        <taxon>Fungi</taxon>
        <taxon>Fungi incertae sedis</taxon>
        <taxon>Zoopagomycota</taxon>
        <taxon>Entomophthoromycotina</taxon>
        <taxon>Entomophthoromycetes</taxon>
        <taxon>Entomophthorales</taxon>
        <taxon>Entomophthoraceae</taxon>
        <taxon>Entomophthora</taxon>
    </lineage>
</organism>
<evidence type="ECO:0000313" key="2">
    <source>
        <dbReference type="Proteomes" id="UP001165960"/>
    </source>
</evidence>
<keyword evidence="2" id="KW-1185">Reference proteome</keyword>
<proteinExistence type="predicted"/>
<dbReference type="Proteomes" id="UP001165960">
    <property type="component" value="Unassembled WGS sequence"/>
</dbReference>
<name>A0ACC2UH63_9FUNG</name>
<dbReference type="EMBL" id="QTSX02000721">
    <property type="protein sequence ID" value="KAJ9086378.1"/>
    <property type="molecule type" value="Genomic_DNA"/>
</dbReference>
<evidence type="ECO:0000313" key="1">
    <source>
        <dbReference type="EMBL" id="KAJ9086378.1"/>
    </source>
</evidence>
<gene>
    <name evidence="1" type="ORF">DSO57_1004441</name>
</gene>